<keyword evidence="1" id="KW-0732">Signal</keyword>
<name>A0A443LVN8_9RHOB</name>
<accession>A0A443LVN8</accession>
<feature type="domain" description="SGNH hydrolase-type esterase" evidence="2">
    <location>
        <begin position="42"/>
        <end position="207"/>
    </location>
</feature>
<protein>
    <submittedName>
        <fullName evidence="3">Arylesterase</fullName>
    </submittedName>
</protein>
<organism evidence="3 4">
    <name type="scientific">Paenirhodobacter huangdaonensis</name>
    <dbReference type="NCBI Taxonomy" id="2501515"/>
    <lineage>
        <taxon>Bacteria</taxon>
        <taxon>Pseudomonadati</taxon>
        <taxon>Pseudomonadota</taxon>
        <taxon>Alphaproteobacteria</taxon>
        <taxon>Rhodobacterales</taxon>
        <taxon>Rhodobacter group</taxon>
        <taxon>Paenirhodobacter</taxon>
    </lineage>
</organism>
<sequence>MRNHFSVPVFGYGLRARLCKLAAAAFLALALPAAAEAPEVLAFGDSLTQGYGLMPGEGLVPQLQDWLAAQGTAVQVVNAGVSGDTTAGGRARIDWSLTPGIDAVIVELGGNDLLRGLPPAAARANLDAILSAVTARGLPVLLVGLPAPGNYGPAYKAEFDAIWPELAAKYHALLLPDLLAPIAALPPEERAARGLMQGDNIHPSAAGVTLVVATLGPKVLELLAKAQPKPAP</sequence>
<dbReference type="InterPro" id="IPR013830">
    <property type="entry name" value="SGNH_hydro"/>
</dbReference>
<dbReference type="Proteomes" id="UP000288071">
    <property type="component" value="Unassembled WGS sequence"/>
</dbReference>
<comment type="caution">
    <text evidence="3">The sequence shown here is derived from an EMBL/GenBank/DDBJ whole genome shotgun (WGS) entry which is preliminary data.</text>
</comment>
<keyword evidence="4" id="KW-1185">Reference proteome</keyword>
<dbReference type="RefSeq" id="WP_128155490.1">
    <property type="nucleotide sequence ID" value="NZ_JBHSOM010000009.1"/>
</dbReference>
<feature type="chain" id="PRO_5019207103" evidence="1">
    <location>
        <begin position="36"/>
        <end position="232"/>
    </location>
</feature>
<dbReference type="AlphaFoldDB" id="A0A443LVN8"/>
<reference evidence="4" key="2">
    <citation type="submission" date="2019-01" db="EMBL/GenBank/DDBJ databases">
        <title>Sinorhodobacter populi sp. nov. isolated from the symptomatic bark tissue of Populus euramericana canker.</title>
        <authorList>
            <person name="Li Y."/>
        </authorList>
    </citation>
    <scope>NUCLEOTIDE SEQUENCE [LARGE SCALE GENOMIC DNA]</scope>
    <source>
        <strain evidence="4">CGMCC 1.12963</strain>
    </source>
</reference>
<reference evidence="3 4" key="1">
    <citation type="submission" date="2019-01" db="EMBL/GenBank/DDBJ databases">
        <title>Sinorhodobacter populi sp. nov. isolated from the symptomatic bark tissue of Populus euramericana canker.</title>
        <authorList>
            <person name="Xu G."/>
        </authorList>
    </citation>
    <scope>NUCLEOTIDE SEQUENCE [LARGE SCALE GENOMIC DNA]</scope>
    <source>
        <strain evidence="3 4">CGMCC 1.12963</strain>
    </source>
</reference>
<dbReference type="InterPro" id="IPR036514">
    <property type="entry name" value="SGNH_hydro_sf"/>
</dbReference>
<dbReference type="PANTHER" id="PTHR30383:SF24">
    <property type="entry name" value="THIOESTERASE 1_PROTEASE 1_LYSOPHOSPHOLIPASE L1"/>
    <property type="match status" value="1"/>
</dbReference>
<dbReference type="EMBL" id="SAVA01000003">
    <property type="protein sequence ID" value="RWR53208.1"/>
    <property type="molecule type" value="Genomic_DNA"/>
</dbReference>
<dbReference type="GO" id="GO:0004622">
    <property type="term" value="F:phosphatidylcholine lysophospholipase activity"/>
    <property type="evidence" value="ECO:0007669"/>
    <property type="project" value="TreeGrafter"/>
</dbReference>
<evidence type="ECO:0000259" key="2">
    <source>
        <dbReference type="Pfam" id="PF13472"/>
    </source>
</evidence>
<dbReference type="SUPFAM" id="SSF52266">
    <property type="entry name" value="SGNH hydrolase"/>
    <property type="match status" value="1"/>
</dbReference>
<feature type="signal peptide" evidence="1">
    <location>
        <begin position="1"/>
        <end position="35"/>
    </location>
</feature>
<dbReference type="InterPro" id="IPR051532">
    <property type="entry name" value="Ester_Hydrolysis_Enzymes"/>
</dbReference>
<dbReference type="Gene3D" id="3.40.50.1110">
    <property type="entry name" value="SGNH hydrolase"/>
    <property type="match status" value="1"/>
</dbReference>
<evidence type="ECO:0000313" key="4">
    <source>
        <dbReference type="Proteomes" id="UP000288071"/>
    </source>
</evidence>
<evidence type="ECO:0000313" key="3">
    <source>
        <dbReference type="EMBL" id="RWR53208.1"/>
    </source>
</evidence>
<evidence type="ECO:0000256" key="1">
    <source>
        <dbReference type="SAM" id="SignalP"/>
    </source>
</evidence>
<proteinExistence type="predicted"/>
<gene>
    <name evidence="3" type="ORF">EOW66_05725</name>
</gene>
<dbReference type="Pfam" id="PF13472">
    <property type="entry name" value="Lipase_GDSL_2"/>
    <property type="match status" value="1"/>
</dbReference>
<dbReference type="PANTHER" id="PTHR30383">
    <property type="entry name" value="THIOESTERASE 1/PROTEASE 1/LYSOPHOSPHOLIPASE L1"/>
    <property type="match status" value="1"/>
</dbReference>
<dbReference type="CDD" id="cd01822">
    <property type="entry name" value="Lysophospholipase_L1_like"/>
    <property type="match status" value="1"/>
</dbReference>